<reference evidence="1" key="1">
    <citation type="submission" date="2022-02" db="EMBL/GenBank/DDBJ databases">
        <title>Plant Genome Project.</title>
        <authorList>
            <person name="Zhang R.-G."/>
        </authorList>
    </citation>
    <scope>NUCLEOTIDE SEQUENCE</scope>
    <source>
        <strain evidence="1">AT1</strain>
    </source>
</reference>
<proteinExistence type="predicted"/>
<accession>A0ACC0NEX2</accession>
<protein>
    <submittedName>
        <fullName evidence="1">Uncharacterized protein</fullName>
    </submittedName>
</protein>
<dbReference type="EMBL" id="CM046393">
    <property type="protein sequence ID" value="KAI8551406.1"/>
    <property type="molecule type" value="Genomic_DNA"/>
</dbReference>
<name>A0ACC0NEX2_RHOML</name>
<sequence length="116" mass="13508">MDGGGYLMTETKGQAWIEDSYTVEQSSSEEESSSEDLVKANGTLYIQMKFCAEMLQDLLESCKKSKTFIDNETIWRYFRQIVEGVHHIHEESFVHRDLTRSNIFLDETKNIQMTLD</sequence>
<dbReference type="Proteomes" id="UP001062846">
    <property type="component" value="Chromosome 6"/>
</dbReference>
<comment type="caution">
    <text evidence="1">The sequence shown here is derived from an EMBL/GenBank/DDBJ whole genome shotgun (WGS) entry which is preliminary data.</text>
</comment>
<gene>
    <name evidence="1" type="ORF">RHMOL_Rhmol06G0183400</name>
</gene>
<evidence type="ECO:0000313" key="1">
    <source>
        <dbReference type="EMBL" id="KAI8551406.1"/>
    </source>
</evidence>
<organism evidence="1 2">
    <name type="scientific">Rhododendron molle</name>
    <name type="common">Chinese azalea</name>
    <name type="synonym">Azalea mollis</name>
    <dbReference type="NCBI Taxonomy" id="49168"/>
    <lineage>
        <taxon>Eukaryota</taxon>
        <taxon>Viridiplantae</taxon>
        <taxon>Streptophyta</taxon>
        <taxon>Embryophyta</taxon>
        <taxon>Tracheophyta</taxon>
        <taxon>Spermatophyta</taxon>
        <taxon>Magnoliopsida</taxon>
        <taxon>eudicotyledons</taxon>
        <taxon>Gunneridae</taxon>
        <taxon>Pentapetalae</taxon>
        <taxon>asterids</taxon>
        <taxon>Ericales</taxon>
        <taxon>Ericaceae</taxon>
        <taxon>Ericoideae</taxon>
        <taxon>Rhodoreae</taxon>
        <taxon>Rhododendron</taxon>
    </lineage>
</organism>
<evidence type="ECO:0000313" key="2">
    <source>
        <dbReference type="Proteomes" id="UP001062846"/>
    </source>
</evidence>
<keyword evidence="2" id="KW-1185">Reference proteome</keyword>